<dbReference type="Proteomes" id="UP001437256">
    <property type="component" value="Unassembled WGS sequence"/>
</dbReference>
<name>A0ABR2ZHB7_9AGAR</name>
<evidence type="ECO:0000313" key="2">
    <source>
        <dbReference type="EMBL" id="KAL0060344.1"/>
    </source>
</evidence>
<dbReference type="EMBL" id="JBBXMP010000180">
    <property type="protein sequence ID" value="KAL0060344.1"/>
    <property type="molecule type" value="Genomic_DNA"/>
</dbReference>
<proteinExistence type="predicted"/>
<feature type="compositionally biased region" description="Basic and acidic residues" evidence="1">
    <location>
        <begin position="127"/>
        <end position="136"/>
    </location>
</feature>
<organism evidence="2 3">
    <name type="scientific">Marasmius tenuissimus</name>
    <dbReference type="NCBI Taxonomy" id="585030"/>
    <lineage>
        <taxon>Eukaryota</taxon>
        <taxon>Fungi</taxon>
        <taxon>Dikarya</taxon>
        <taxon>Basidiomycota</taxon>
        <taxon>Agaricomycotina</taxon>
        <taxon>Agaricomycetes</taxon>
        <taxon>Agaricomycetidae</taxon>
        <taxon>Agaricales</taxon>
        <taxon>Marasmiineae</taxon>
        <taxon>Marasmiaceae</taxon>
        <taxon>Marasmius</taxon>
    </lineage>
</organism>
<keyword evidence="3" id="KW-1185">Reference proteome</keyword>
<comment type="caution">
    <text evidence="2">The sequence shown here is derived from an EMBL/GenBank/DDBJ whole genome shotgun (WGS) entry which is preliminary data.</text>
</comment>
<feature type="compositionally biased region" description="Polar residues" evidence="1">
    <location>
        <begin position="222"/>
        <end position="232"/>
    </location>
</feature>
<gene>
    <name evidence="2" type="ORF">AAF712_012849</name>
</gene>
<protein>
    <submittedName>
        <fullName evidence="2">Uncharacterized protein</fullName>
    </submittedName>
</protein>
<accession>A0ABR2ZHB7</accession>
<feature type="compositionally biased region" description="Basic and acidic residues" evidence="1">
    <location>
        <begin position="103"/>
        <end position="117"/>
    </location>
</feature>
<sequence>MFEFLVYLKSVSNAQLENPFVFRSKAAIAQGLNAAQARVEQERYSGDEIIMDINDDGRSRSLVKAVDHSKRHSEEELTVNSCDGDKDLSVGIAQAVQLELAGDKGESSMELTVQRDELEGEEERASEEERAGEDKGVPAGSTGGVHDELVPDPPRVGDLAASGVSESANGLVEPTKGTKPRKKGTGRGGKKKADMKRSGKATGTVNPSGNGEKEDQGPPNEPNTEQQAGPSESNKRKRTVDNGEHAEMIAGLSTRPEKK</sequence>
<feature type="compositionally biased region" description="Basic residues" evidence="1">
    <location>
        <begin position="178"/>
        <end position="190"/>
    </location>
</feature>
<evidence type="ECO:0000313" key="3">
    <source>
        <dbReference type="Proteomes" id="UP001437256"/>
    </source>
</evidence>
<evidence type="ECO:0000256" key="1">
    <source>
        <dbReference type="SAM" id="MobiDB-lite"/>
    </source>
</evidence>
<feature type="region of interest" description="Disordered" evidence="1">
    <location>
        <begin position="103"/>
        <end position="259"/>
    </location>
</feature>
<reference evidence="2 3" key="1">
    <citation type="submission" date="2024-05" db="EMBL/GenBank/DDBJ databases">
        <title>A draft genome resource for the thread blight pathogen Marasmius tenuissimus strain MS-2.</title>
        <authorList>
            <person name="Yulfo-Soto G.E."/>
            <person name="Baruah I.K."/>
            <person name="Amoako-Attah I."/>
            <person name="Bukari Y."/>
            <person name="Meinhardt L.W."/>
            <person name="Bailey B.A."/>
            <person name="Cohen S.P."/>
        </authorList>
    </citation>
    <scope>NUCLEOTIDE SEQUENCE [LARGE SCALE GENOMIC DNA]</scope>
    <source>
        <strain evidence="2 3">MS-2</strain>
    </source>
</reference>